<evidence type="ECO:0008006" key="4">
    <source>
        <dbReference type="Google" id="ProtNLM"/>
    </source>
</evidence>
<keyword evidence="1" id="KW-1133">Transmembrane helix</keyword>
<proteinExistence type="predicted"/>
<evidence type="ECO:0000313" key="2">
    <source>
        <dbReference type="EMBL" id="QLY40677.1"/>
    </source>
</evidence>
<keyword evidence="1" id="KW-0812">Transmembrane</keyword>
<name>A0A7L6N5Y6_9MOLU</name>
<reference evidence="2 3" key="1">
    <citation type="submission" date="2020-04" db="EMBL/GenBank/DDBJ databases">
        <authorList>
            <person name="Zheng R.K."/>
            <person name="Sun C.M."/>
        </authorList>
    </citation>
    <scope>NUCLEOTIDE SEQUENCE [LARGE SCALE GENOMIC DNA]</scope>
    <source>
        <strain evidence="3">zrk29</strain>
    </source>
</reference>
<dbReference type="EMBL" id="CP051151">
    <property type="protein sequence ID" value="QLY40677.1"/>
    <property type="molecule type" value="Genomic_DNA"/>
</dbReference>
<organism evidence="2 3">
    <name type="scientific">Hujiaoplasma nucleasis</name>
    <dbReference type="NCBI Taxonomy" id="2725268"/>
    <lineage>
        <taxon>Bacteria</taxon>
        <taxon>Bacillati</taxon>
        <taxon>Mycoplasmatota</taxon>
        <taxon>Mollicutes</taxon>
        <taxon>Candidatus Izemoplasmatales</taxon>
        <taxon>Hujiaoplasmataceae</taxon>
        <taxon>Hujiaoplasma</taxon>
    </lineage>
</organism>
<evidence type="ECO:0000313" key="3">
    <source>
        <dbReference type="Proteomes" id="UP000512167"/>
    </source>
</evidence>
<evidence type="ECO:0000256" key="1">
    <source>
        <dbReference type="SAM" id="Phobius"/>
    </source>
</evidence>
<keyword evidence="3" id="KW-1185">Reference proteome</keyword>
<feature type="transmembrane region" description="Helical" evidence="1">
    <location>
        <begin position="20"/>
        <end position="41"/>
    </location>
</feature>
<feature type="transmembrane region" description="Helical" evidence="1">
    <location>
        <begin position="53"/>
        <end position="74"/>
    </location>
</feature>
<keyword evidence="1" id="KW-0472">Membrane</keyword>
<accession>A0A7L6N5Y6</accession>
<sequence>MNRINAMYQDFLLIRRKKIIKVVTYIMIPIIVFALIMLYFILEEPRQVYKTLFYISLGLIGTGLLNIALSFLILTDKPMYNIVINEIIKDVNMNEQRFLEYEPFIKEKEIFNLSGLYPRSASKSTKFKLTMNTDHHSQVQLFFTEIFTQSNNSRVVYFKGLYMVFDTLNQDIFQIRRKGKPRHKEIKLIKEEREDKLKFYTQGKPIKETYLLLFESLENQYGKVDIAGAKDQIHVALSNFMKISIEKEINDSVYKKYYDMILSLIKLTDEISEKIAY</sequence>
<dbReference type="KEGG" id="tbk:HF295_07380"/>
<dbReference type="Proteomes" id="UP000512167">
    <property type="component" value="Chromosome"/>
</dbReference>
<protein>
    <recommendedName>
        <fullName evidence="4">DUF3137 domain-containing protein</fullName>
    </recommendedName>
</protein>
<dbReference type="AlphaFoldDB" id="A0A7L6N5Y6"/>
<dbReference type="RefSeq" id="WP_312031524.1">
    <property type="nucleotide sequence ID" value="NZ_CP051151.1"/>
</dbReference>
<gene>
    <name evidence="2" type="ORF">HF295_07380</name>
</gene>